<dbReference type="Gene3D" id="3.40.50.720">
    <property type="entry name" value="NAD(P)-binding Rossmann-like Domain"/>
    <property type="match status" value="1"/>
</dbReference>
<organism evidence="2 3">
    <name type="scientific">Hohenbuehelia grisea</name>
    <dbReference type="NCBI Taxonomy" id="104357"/>
    <lineage>
        <taxon>Eukaryota</taxon>
        <taxon>Fungi</taxon>
        <taxon>Dikarya</taxon>
        <taxon>Basidiomycota</taxon>
        <taxon>Agaricomycotina</taxon>
        <taxon>Agaricomycetes</taxon>
        <taxon>Agaricomycetidae</taxon>
        <taxon>Agaricales</taxon>
        <taxon>Pleurotineae</taxon>
        <taxon>Pleurotaceae</taxon>
        <taxon>Hohenbuehelia</taxon>
    </lineage>
</organism>
<proteinExistence type="predicted"/>
<dbReference type="PANTHER" id="PTHR33303">
    <property type="entry name" value="CYTOPLASMIC PROTEIN-RELATED"/>
    <property type="match status" value="1"/>
</dbReference>
<evidence type="ECO:0000259" key="1">
    <source>
        <dbReference type="SMART" id="SM00881"/>
    </source>
</evidence>
<sequence>MATEANTTREIQQSFLASPYFAVVGASKDQAKFGTKVLKWYKVRSFQVTPVHPRETDLEGIRTIKTIADLASPAETSISIITPPKITLEILRQGKELSVPGYWLQPGAEDEEVKQFIKENGLSDRTIFGGPCILVEGDDVVRSVL</sequence>
<keyword evidence="3" id="KW-1185">Reference proteome</keyword>
<accession>A0ABR3JM58</accession>
<dbReference type="SUPFAM" id="SSF51735">
    <property type="entry name" value="NAD(P)-binding Rossmann-fold domains"/>
    <property type="match status" value="1"/>
</dbReference>
<reference evidence="3" key="1">
    <citation type="submission" date="2024-06" db="EMBL/GenBank/DDBJ databases">
        <title>Multi-omics analyses provide insights into the biosynthesis of the anticancer antibiotic pleurotin in Hohenbuehelia grisea.</title>
        <authorList>
            <person name="Weaver J.A."/>
            <person name="Alberti F."/>
        </authorList>
    </citation>
    <scope>NUCLEOTIDE SEQUENCE [LARGE SCALE GENOMIC DNA]</scope>
    <source>
        <strain evidence="3">T-177</strain>
    </source>
</reference>
<evidence type="ECO:0000313" key="3">
    <source>
        <dbReference type="Proteomes" id="UP001556367"/>
    </source>
</evidence>
<dbReference type="SMART" id="SM00881">
    <property type="entry name" value="CoA_binding"/>
    <property type="match status" value="1"/>
</dbReference>
<protein>
    <recommendedName>
        <fullName evidence="1">CoA-binding domain-containing protein</fullName>
    </recommendedName>
</protein>
<dbReference type="EMBL" id="JASNQZ010000006">
    <property type="protein sequence ID" value="KAL0956898.1"/>
    <property type="molecule type" value="Genomic_DNA"/>
</dbReference>
<dbReference type="PANTHER" id="PTHR33303:SF2">
    <property type="entry name" value="COA-BINDING DOMAIN-CONTAINING PROTEIN"/>
    <property type="match status" value="1"/>
</dbReference>
<name>A0ABR3JM58_9AGAR</name>
<feature type="domain" description="CoA-binding" evidence="1">
    <location>
        <begin position="16"/>
        <end position="108"/>
    </location>
</feature>
<gene>
    <name evidence="2" type="ORF">HGRIS_003004</name>
</gene>
<evidence type="ECO:0000313" key="2">
    <source>
        <dbReference type="EMBL" id="KAL0956898.1"/>
    </source>
</evidence>
<comment type="caution">
    <text evidence="2">The sequence shown here is derived from an EMBL/GenBank/DDBJ whole genome shotgun (WGS) entry which is preliminary data.</text>
</comment>
<dbReference type="Pfam" id="PF13380">
    <property type="entry name" value="CoA_binding_2"/>
    <property type="match status" value="1"/>
</dbReference>
<dbReference type="InterPro" id="IPR036291">
    <property type="entry name" value="NAD(P)-bd_dom_sf"/>
</dbReference>
<dbReference type="InterPro" id="IPR003781">
    <property type="entry name" value="CoA-bd"/>
</dbReference>
<dbReference type="Proteomes" id="UP001556367">
    <property type="component" value="Unassembled WGS sequence"/>
</dbReference>